<evidence type="ECO:0000313" key="5">
    <source>
        <dbReference type="RefSeq" id="XP_014674090.1"/>
    </source>
</evidence>
<name>A0ABM1EPG9_PRICU</name>
<dbReference type="InterPro" id="IPR011583">
    <property type="entry name" value="Chitinase_II/V-like_cat"/>
</dbReference>
<feature type="compositionally biased region" description="Polar residues" evidence="1">
    <location>
        <begin position="378"/>
        <end position="394"/>
    </location>
</feature>
<dbReference type="Pfam" id="PF00704">
    <property type="entry name" value="Glyco_hydro_18"/>
    <property type="match status" value="2"/>
</dbReference>
<dbReference type="Gene3D" id="2.170.140.10">
    <property type="entry name" value="Chitin binding domain"/>
    <property type="match status" value="1"/>
</dbReference>
<dbReference type="PANTHER" id="PTHR11177:SF317">
    <property type="entry name" value="CHITINASE 12-RELATED"/>
    <property type="match status" value="1"/>
</dbReference>
<keyword evidence="2" id="KW-0732">Signal</keyword>
<organism evidence="4 5">
    <name type="scientific">Priapulus caudatus</name>
    <name type="common">Priapulid worm</name>
    <dbReference type="NCBI Taxonomy" id="37621"/>
    <lineage>
        <taxon>Eukaryota</taxon>
        <taxon>Metazoa</taxon>
        <taxon>Ecdysozoa</taxon>
        <taxon>Scalidophora</taxon>
        <taxon>Priapulida</taxon>
        <taxon>Priapulimorpha</taxon>
        <taxon>Priapulimorphida</taxon>
        <taxon>Priapulidae</taxon>
        <taxon>Priapulus</taxon>
    </lineage>
</organism>
<dbReference type="InterPro" id="IPR050314">
    <property type="entry name" value="Glycosyl_Hydrlase_18"/>
</dbReference>
<dbReference type="SMART" id="SM00636">
    <property type="entry name" value="Glyco_18"/>
    <property type="match status" value="1"/>
</dbReference>
<dbReference type="GeneID" id="106814303"/>
<feature type="compositionally biased region" description="Low complexity" evidence="1">
    <location>
        <begin position="502"/>
        <end position="530"/>
    </location>
</feature>
<dbReference type="InterPro" id="IPR001223">
    <property type="entry name" value="Glyco_hydro18_cat"/>
</dbReference>
<evidence type="ECO:0000256" key="2">
    <source>
        <dbReference type="SAM" id="SignalP"/>
    </source>
</evidence>
<feature type="compositionally biased region" description="Polar residues" evidence="1">
    <location>
        <begin position="444"/>
        <end position="454"/>
    </location>
</feature>
<dbReference type="RefSeq" id="XP_014674090.1">
    <property type="nucleotide sequence ID" value="XM_014818604.1"/>
</dbReference>
<dbReference type="SUPFAM" id="SSF51445">
    <property type="entry name" value="(Trans)glycosidases"/>
    <property type="match status" value="1"/>
</dbReference>
<dbReference type="PANTHER" id="PTHR11177">
    <property type="entry name" value="CHITINASE"/>
    <property type="match status" value="1"/>
</dbReference>
<dbReference type="InterPro" id="IPR017853">
    <property type="entry name" value="GH"/>
</dbReference>
<evidence type="ECO:0000313" key="4">
    <source>
        <dbReference type="Proteomes" id="UP000695022"/>
    </source>
</evidence>
<feature type="signal peptide" evidence="2">
    <location>
        <begin position="1"/>
        <end position="22"/>
    </location>
</feature>
<dbReference type="SUPFAM" id="SSF54556">
    <property type="entry name" value="Chitinase insertion domain"/>
    <property type="match status" value="1"/>
</dbReference>
<feature type="region of interest" description="Disordered" evidence="1">
    <location>
        <begin position="359"/>
        <end position="530"/>
    </location>
</feature>
<reference evidence="5" key="1">
    <citation type="submission" date="2025-08" db="UniProtKB">
        <authorList>
            <consortium name="RefSeq"/>
        </authorList>
    </citation>
    <scope>IDENTIFICATION</scope>
</reference>
<dbReference type="Proteomes" id="UP000695022">
    <property type="component" value="Unplaced"/>
</dbReference>
<dbReference type="PROSITE" id="PS51910">
    <property type="entry name" value="GH18_2"/>
    <property type="match status" value="1"/>
</dbReference>
<feature type="domain" description="GH18" evidence="3">
    <location>
        <begin position="32"/>
        <end position="359"/>
    </location>
</feature>
<sequence length="624" mass="69866">MEDYRTWFMILILPAALLSANGRSLPETPEDKLVGCYYTNYAQYRPDIGRFTVDHIGASLCTHIFYAFATLKTGRLSASEKDDEDNYKRVTEMKARHPHLKVLLTVGGYALGPGPFSQLMRSRSQRNRFVTHAARFLRGRNFDGLDIAWEYPADQSRGGSQFDKTLYPEFLHVDYINLRSFDYHGPWEAFTGHNAPLLARSDDNPFESTENLKWTVDEYIRQGTPPGKLVVGIAAYGSCFRLIPGSGHGIAAPARGPCAAAPYTVTEGIMAYYEVCDKLRNGSSTRVFDTEQQVPYAFSDSAWTGYDDTVSIQHKMDFVEEIELAGAYIWTLDFDDFTGHCGSGKYPLLQAINAALRPMTSTSTTESTTTPTPSQTTVLPLQSVSMPERTTVNGRRSTTRRPPPPTTTRQPRRTTTRRPRPLTTTQRPRLTTTQRPRRRSSTRHSLQPPSTTHKTTNAASPSTTSSSSSGGMSTRKDSMPDPSAFTTRDTDGGTQRLDNDSTTPFETTPLPTTPFETTPFETTPFETTPFETTPFPTKKPGGKQCAQQAFTCSGNGSFRNPHHCGQFYMCVFYGTPFQQVYLLDCPVKDLLVFDEETHTCIYYFDVENYAERCTCQEADPITLR</sequence>
<dbReference type="Gene3D" id="3.20.20.80">
    <property type="entry name" value="Glycosidases"/>
    <property type="match status" value="2"/>
</dbReference>
<evidence type="ECO:0000259" key="3">
    <source>
        <dbReference type="PROSITE" id="PS51910"/>
    </source>
</evidence>
<dbReference type="InterPro" id="IPR029070">
    <property type="entry name" value="Chitinase_insertion_sf"/>
</dbReference>
<feature type="chain" id="PRO_5045428574" evidence="2">
    <location>
        <begin position="23"/>
        <end position="624"/>
    </location>
</feature>
<evidence type="ECO:0000256" key="1">
    <source>
        <dbReference type="SAM" id="MobiDB-lite"/>
    </source>
</evidence>
<feature type="compositionally biased region" description="Basic residues" evidence="1">
    <location>
        <begin position="410"/>
        <end position="420"/>
    </location>
</feature>
<protein>
    <submittedName>
        <fullName evidence="5">Chitinase-3-like protein 2</fullName>
    </submittedName>
</protein>
<keyword evidence="4" id="KW-1185">Reference proteome</keyword>
<feature type="compositionally biased region" description="Low complexity" evidence="1">
    <location>
        <begin position="455"/>
        <end position="473"/>
    </location>
</feature>
<gene>
    <name evidence="5" type="primary">LOC106814303</name>
</gene>
<accession>A0ABM1EPG9</accession>
<proteinExistence type="predicted"/>
<feature type="compositionally biased region" description="Low complexity" evidence="1">
    <location>
        <begin position="421"/>
        <end position="434"/>
    </location>
</feature>
<dbReference type="Gene3D" id="3.10.50.10">
    <property type="match status" value="1"/>
</dbReference>
<feature type="compositionally biased region" description="Low complexity" evidence="1">
    <location>
        <begin position="360"/>
        <end position="377"/>
    </location>
</feature>